<keyword evidence="1" id="KW-0812">Transmembrane</keyword>
<organism evidence="2 3">
    <name type="scientific">Trapa natans</name>
    <name type="common">Water chestnut</name>
    <dbReference type="NCBI Taxonomy" id="22666"/>
    <lineage>
        <taxon>Eukaryota</taxon>
        <taxon>Viridiplantae</taxon>
        <taxon>Streptophyta</taxon>
        <taxon>Embryophyta</taxon>
        <taxon>Tracheophyta</taxon>
        <taxon>Spermatophyta</taxon>
        <taxon>Magnoliopsida</taxon>
        <taxon>eudicotyledons</taxon>
        <taxon>Gunneridae</taxon>
        <taxon>Pentapetalae</taxon>
        <taxon>rosids</taxon>
        <taxon>malvids</taxon>
        <taxon>Myrtales</taxon>
        <taxon>Lythraceae</taxon>
        <taxon>Trapa</taxon>
    </lineage>
</organism>
<protein>
    <submittedName>
        <fullName evidence="2">Uncharacterized protein</fullName>
    </submittedName>
</protein>
<keyword evidence="1" id="KW-0472">Membrane</keyword>
<keyword evidence="1" id="KW-1133">Transmembrane helix</keyword>
<dbReference type="AlphaFoldDB" id="A0AAN7LZA0"/>
<gene>
    <name evidence="2" type="ORF">SAY86_019699</name>
</gene>
<dbReference type="Proteomes" id="UP001346149">
    <property type="component" value="Unassembled WGS sequence"/>
</dbReference>
<accession>A0AAN7LZA0</accession>
<evidence type="ECO:0000256" key="1">
    <source>
        <dbReference type="SAM" id="Phobius"/>
    </source>
</evidence>
<sequence length="76" mass="8631">MGEGIRIEKSKLTNCRREEERKIKMIYRKWSLLTGPTAILAGAMVSVIVANFVFVENGPFLKSEQKKNDGPFSSRQ</sequence>
<feature type="transmembrane region" description="Helical" evidence="1">
    <location>
        <begin position="30"/>
        <end position="54"/>
    </location>
</feature>
<evidence type="ECO:0000313" key="3">
    <source>
        <dbReference type="Proteomes" id="UP001346149"/>
    </source>
</evidence>
<proteinExistence type="predicted"/>
<name>A0AAN7LZA0_TRANT</name>
<keyword evidence="3" id="KW-1185">Reference proteome</keyword>
<evidence type="ECO:0000313" key="2">
    <source>
        <dbReference type="EMBL" id="KAK4788380.1"/>
    </source>
</evidence>
<comment type="caution">
    <text evidence="2">The sequence shown here is derived from an EMBL/GenBank/DDBJ whole genome shotgun (WGS) entry which is preliminary data.</text>
</comment>
<reference evidence="2 3" key="1">
    <citation type="journal article" date="2023" name="Hortic Res">
        <title>Pangenome of water caltrop reveals structural variations and asymmetric subgenome divergence after allopolyploidization.</title>
        <authorList>
            <person name="Zhang X."/>
            <person name="Chen Y."/>
            <person name="Wang L."/>
            <person name="Yuan Y."/>
            <person name="Fang M."/>
            <person name="Shi L."/>
            <person name="Lu R."/>
            <person name="Comes H.P."/>
            <person name="Ma Y."/>
            <person name="Chen Y."/>
            <person name="Huang G."/>
            <person name="Zhou Y."/>
            <person name="Zheng Z."/>
            <person name="Qiu Y."/>
        </authorList>
    </citation>
    <scope>NUCLEOTIDE SEQUENCE [LARGE SCALE GENOMIC DNA]</scope>
    <source>
        <strain evidence="2">F231</strain>
    </source>
</reference>
<dbReference type="EMBL" id="JAXQNO010000011">
    <property type="protein sequence ID" value="KAK4788380.1"/>
    <property type="molecule type" value="Genomic_DNA"/>
</dbReference>